<dbReference type="InterPro" id="IPR036390">
    <property type="entry name" value="WH_DNA-bd_sf"/>
</dbReference>
<dbReference type="PANTHER" id="PTHR30419">
    <property type="entry name" value="HTH-TYPE TRANSCRIPTIONAL REGULATOR YBHD"/>
    <property type="match status" value="1"/>
</dbReference>
<protein>
    <submittedName>
        <fullName evidence="6">LysR family transcriptional regulator</fullName>
    </submittedName>
</protein>
<dbReference type="GO" id="GO:0003700">
    <property type="term" value="F:DNA-binding transcription factor activity"/>
    <property type="evidence" value="ECO:0007669"/>
    <property type="project" value="InterPro"/>
</dbReference>
<evidence type="ECO:0000256" key="1">
    <source>
        <dbReference type="ARBA" id="ARBA00009437"/>
    </source>
</evidence>
<dbReference type="RefSeq" id="WP_077812992.1">
    <property type="nucleotide sequence ID" value="NZ_CP014692.1"/>
</dbReference>
<dbReference type="KEGG" id="aace:A0U92_09360"/>
<dbReference type="AlphaFoldDB" id="A0A1U9KGR7"/>
<dbReference type="GO" id="GO:0005829">
    <property type="term" value="C:cytosol"/>
    <property type="evidence" value="ECO:0007669"/>
    <property type="project" value="TreeGrafter"/>
</dbReference>
<reference evidence="6 7" key="1">
    <citation type="submission" date="2016-03" db="EMBL/GenBank/DDBJ databases">
        <title>Acetic acid bacteria sequencing.</title>
        <authorList>
            <person name="Brandt J."/>
            <person name="Jakob F."/>
            <person name="Vogel R.F."/>
        </authorList>
    </citation>
    <scope>NUCLEOTIDE SEQUENCE [LARGE SCALE GENOMIC DNA]</scope>
    <source>
        <strain evidence="6 7">TMW2.1153</strain>
    </source>
</reference>
<evidence type="ECO:0000256" key="4">
    <source>
        <dbReference type="ARBA" id="ARBA00023163"/>
    </source>
</evidence>
<keyword evidence="2" id="KW-0805">Transcription regulation</keyword>
<dbReference type="PROSITE" id="PS50931">
    <property type="entry name" value="HTH_LYSR"/>
    <property type="match status" value="1"/>
</dbReference>
<dbReference type="EMBL" id="CP014692">
    <property type="protein sequence ID" value="AQS84948.1"/>
    <property type="molecule type" value="Genomic_DNA"/>
</dbReference>
<dbReference type="FunFam" id="1.10.10.10:FF:000001">
    <property type="entry name" value="LysR family transcriptional regulator"/>
    <property type="match status" value="1"/>
</dbReference>
<dbReference type="InterPro" id="IPR000847">
    <property type="entry name" value="LysR_HTH_N"/>
</dbReference>
<dbReference type="GO" id="GO:0003677">
    <property type="term" value="F:DNA binding"/>
    <property type="evidence" value="ECO:0007669"/>
    <property type="project" value="UniProtKB-KW"/>
</dbReference>
<name>A0A1U9KGR7_ACEAC</name>
<dbReference type="STRING" id="435.A0U92_09360"/>
<evidence type="ECO:0000256" key="3">
    <source>
        <dbReference type="ARBA" id="ARBA00023125"/>
    </source>
</evidence>
<dbReference type="SUPFAM" id="SSF46785">
    <property type="entry name" value="Winged helix' DNA-binding domain"/>
    <property type="match status" value="1"/>
</dbReference>
<dbReference type="InterPro" id="IPR050950">
    <property type="entry name" value="HTH-type_LysR_regulators"/>
</dbReference>
<dbReference type="OrthoDB" id="9775392at2"/>
<dbReference type="PRINTS" id="PR00039">
    <property type="entry name" value="HTHLYSR"/>
</dbReference>
<dbReference type="Proteomes" id="UP000188937">
    <property type="component" value="Chromosome"/>
</dbReference>
<keyword evidence="7" id="KW-1185">Reference proteome</keyword>
<organism evidence="6 7">
    <name type="scientific">Acetobacter aceti</name>
    <dbReference type="NCBI Taxonomy" id="435"/>
    <lineage>
        <taxon>Bacteria</taxon>
        <taxon>Pseudomonadati</taxon>
        <taxon>Pseudomonadota</taxon>
        <taxon>Alphaproteobacteria</taxon>
        <taxon>Acetobacterales</taxon>
        <taxon>Acetobacteraceae</taxon>
        <taxon>Acetobacter</taxon>
        <taxon>Acetobacter subgen. Acetobacter</taxon>
    </lineage>
</organism>
<dbReference type="InterPro" id="IPR005119">
    <property type="entry name" value="LysR_subst-bd"/>
</dbReference>
<dbReference type="PANTHER" id="PTHR30419:SF31">
    <property type="entry name" value="BLR3139 PROTEIN"/>
    <property type="match status" value="1"/>
</dbReference>
<feature type="domain" description="HTH lysR-type" evidence="5">
    <location>
        <begin position="1"/>
        <end position="58"/>
    </location>
</feature>
<sequence length="301" mass="32771">MFLRQLNYLIALDHFRHFSRAAAHCGVSQPALSTAIRQLENELGVSIVRRRHRVLGLTPEGERVVAWARQSLAALDGLKQEAGFAHDVAGGSLSIGVMPPAIQIAPLLVESLRAVIPALHLEVTVVSSAEVMLGLAEERFNLGLVYLEQQTTSPNLEEHTLYREQHVLAAGSGVSLPGRTSCNWSEAAGLPLCLFDRSMKSRQIVDDAFEKAEVKKPDIQFETNALELLHAELKAGRLASILPIAALPSGSDGAGLNIRRLHPSPEVPVGVIRLRKPLMSALMQCVWDTVTKLDLTRALTL</sequence>
<dbReference type="SUPFAM" id="SSF53850">
    <property type="entry name" value="Periplasmic binding protein-like II"/>
    <property type="match status" value="1"/>
</dbReference>
<dbReference type="Pfam" id="PF03466">
    <property type="entry name" value="LysR_substrate"/>
    <property type="match status" value="1"/>
</dbReference>
<dbReference type="Gene3D" id="3.40.190.290">
    <property type="match status" value="1"/>
</dbReference>
<dbReference type="InterPro" id="IPR036388">
    <property type="entry name" value="WH-like_DNA-bd_sf"/>
</dbReference>
<evidence type="ECO:0000259" key="5">
    <source>
        <dbReference type="PROSITE" id="PS50931"/>
    </source>
</evidence>
<keyword evidence="3" id="KW-0238">DNA-binding</keyword>
<evidence type="ECO:0000256" key="2">
    <source>
        <dbReference type="ARBA" id="ARBA00023015"/>
    </source>
</evidence>
<dbReference type="CDD" id="cd05466">
    <property type="entry name" value="PBP2_LTTR_substrate"/>
    <property type="match status" value="1"/>
</dbReference>
<accession>A0A1U9KGR7</accession>
<evidence type="ECO:0000313" key="6">
    <source>
        <dbReference type="EMBL" id="AQS84948.1"/>
    </source>
</evidence>
<dbReference type="Pfam" id="PF00126">
    <property type="entry name" value="HTH_1"/>
    <property type="match status" value="1"/>
</dbReference>
<evidence type="ECO:0000313" key="7">
    <source>
        <dbReference type="Proteomes" id="UP000188937"/>
    </source>
</evidence>
<keyword evidence="4" id="KW-0804">Transcription</keyword>
<proteinExistence type="inferred from homology"/>
<dbReference type="Gene3D" id="1.10.10.10">
    <property type="entry name" value="Winged helix-like DNA-binding domain superfamily/Winged helix DNA-binding domain"/>
    <property type="match status" value="1"/>
</dbReference>
<gene>
    <name evidence="6" type="ORF">A0U92_09360</name>
</gene>
<comment type="similarity">
    <text evidence="1">Belongs to the LysR transcriptional regulatory family.</text>
</comment>